<dbReference type="GO" id="GO:0005634">
    <property type="term" value="C:nucleus"/>
    <property type="evidence" value="ECO:0007669"/>
    <property type="project" value="TreeGrafter"/>
</dbReference>
<keyword evidence="1" id="KW-0132">Cell division</keyword>
<keyword evidence="7" id="KW-0812">Transmembrane</keyword>
<comment type="caution">
    <text evidence="8">The sequence shown here is derived from an EMBL/GenBank/DDBJ whole genome shotgun (WGS) entry which is preliminary data.</text>
</comment>
<dbReference type="Proteomes" id="UP000631114">
    <property type="component" value="Unassembled WGS sequence"/>
</dbReference>
<keyword evidence="5" id="KW-0175">Coiled coil</keyword>
<keyword evidence="7" id="KW-1133">Transmembrane helix</keyword>
<dbReference type="GO" id="GO:0008278">
    <property type="term" value="C:cohesin complex"/>
    <property type="evidence" value="ECO:0007669"/>
    <property type="project" value="TreeGrafter"/>
</dbReference>
<keyword evidence="7" id="KW-0472">Membrane</keyword>
<dbReference type="GO" id="GO:0007062">
    <property type="term" value="P:sister chromatid cohesion"/>
    <property type="evidence" value="ECO:0007669"/>
    <property type="project" value="TreeGrafter"/>
</dbReference>
<dbReference type="EMBL" id="JADFTS010000009">
    <property type="protein sequence ID" value="KAF9590591.1"/>
    <property type="molecule type" value="Genomic_DNA"/>
</dbReference>
<organism evidence="8 9">
    <name type="scientific">Coptis chinensis</name>
    <dbReference type="NCBI Taxonomy" id="261450"/>
    <lineage>
        <taxon>Eukaryota</taxon>
        <taxon>Viridiplantae</taxon>
        <taxon>Streptophyta</taxon>
        <taxon>Embryophyta</taxon>
        <taxon>Tracheophyta</taxon>
        <taxon>Spermatophyta</taxon>
        <taxon>Magnoliopsida</taxon>
        <taxon>Ranunculales</taxon>
        <taxon>Ranunculaceae</taxon>
        <taxon>Coptidoideae</taxon>
        <taxon>Coptis</taxon>
    </lineage>
</organism>
<gene>
    <name evidence="8" type="ORF">IFM89_035909</name>
</gene>
<evidence type="ECO:0000313" key="9">
    <source>
        <dbReference type="Proteomes" id="UP000631114"/>
    </source>
</evidence>
<feature type="transmembrane region" description="Helical" evidence="7">
    <location>
        <begin position="132"/>
        <end position="154"/>
    </location>
</feature>
<keyword evidence="4" id="KW-0131">Cell cycle</keyword>
<keyword evidence="9" id="KW-1185">Reference proteome</keyword>
<name>A0A835LKF4_9MAGN</name>
<protein>
    <submittedName>
        <fullName evidence="8">Uncharacterized protein</fullName>
    </submittedName>
</protein>
<evidence type="ECO:0000313" key="8">
    <source>
        <dbReference type="EMBL" id="KAF9590591.1"/>
    </source>
</evidence>
<evidence type="ECO:0000256" key="2">
    <source>
        <dbReference type="ARBA" id="ARBA00022776"/>
    </source>
</evidence>
<evidence type="ECO:0000256" key="3">
    <source>
        <dbReference type="ARBA" id="ARBA00023242"/>
    </source>
</evidence>
<evidence type="ECO:0000256" key="5">
    <source>
        <dbReference type="SAM" id="Coils"/>
    </source>
</evidence>
<sequence length="238" mass="28067">MERKQKKEQKEEAEKHLRLQDQLKSLKKEHFLWQLLNIEKDMEKVNEDLEAETRSREDVLKEQKDYELEESSKRREQARCLKEITLRKKRIANKKSIIDKKVVAYPISSAYLHTVTNHGVSSKCPCASKNRLFAIAPAFLFVFLLYKLLVLSLVTSSFSQQPELLKLKEEVSPINSKTKSKKKELDRKREERGKHDEEIKMLQNDCCDVTERLNNLKGNDGARKIKLANNQLREYHRM</sequence>
<dbReference type="AlphaFoldDB" id="A0A835LKF4"/>
<dbReference type="PANTHER" id="PTHR18937">
    <property type="entry name" value="STRUCTURAL MAINTENANCE OF CHROMOSOMES SMC FAMILY MEMBER"/>
    <property type="match status" value="1"/>
</dbReference>
<dbReference type="GO" id="GO:0051301">
    <property type="term" value="P:cell division"/>
    <property type="evidence" value="ECO:0007669"/>
    <property type="project" value="UniProtKB-KW"/>
</dbReference>
<reference evidence="8 9" key="1">
    <citation type="submission" date="2020-10" db="EMBL/GenBank/DDBJ databases">
        <title>The Coptis chinensis genome and diversification of protoberbering-type alkaloids.</title>
        <authorList>
            <person name="Wang B."/>
            <person name="Shu S."/>
            <person name="Song C."/>
            <person name="Liu Y."/>
        </authorList>
    </citation>
    <scope>NUCLEOTIDE SEQUENCE [LARGE SCALE GENOMIC DNA]</scope>
    <source>
        <strain evidence="8">HL-2020</strain>
        <tissue evidence="8">Leaf</tissue>
    </source>
</reference>
<evidence type="ECO:0000256" key="6">
    <source>
        <dbReference type="SAM" id="MobiDB-lite"/>
    </source>
</evidence>
<evidence type="ECO:0000256" key="7">
    <source>
        <dbReference type="SAM" id="Phobius"/>
    </source>
</evidence>
<dbReference type="GO" id="GO:0003677">
    <property type="term" value="F:DNA binding"/>
    <property type="evidence" value="ECO:0007669"/>
    <property type="project" value="TreeGrafter"/>
</dbReference>
<proteinExistence type="predicted"/>
<keyword evidence="2" id="KW-0498">Mitosis</keyword>
<keyword evidence="3" id="KW-0539">Nucleus</keyword>
<evidence type="ECO:0000256" key="4">
    <source>
        <dbReference type="ARBA" id="ARBA00023306"/>
    </source>
</evidence>
<feature type="region of interest" description="Disordered" evidence="6">
    <location>
        <begin position="176"/>
        <end position="195"/>
    </location>
</feature>
<accession>A0A835LKF4</accession>
<dbReference type="PANTHER" id="PTHR18937:SF12">
    <property type="entry name" value="STRUCTURAL MAINTENANCE OF CHROMOSOMES PROTEIN"/>
    <property type="match status" value="1"/>
</dbReference>
<feature type="coiled-coil region" evidence="5">
    <location>
        <begin position="3"/>
        <end position="62"/>
    </location>
</feature>
<evidence type="ECO:0000256" key="1">
    <source>
        <dbReference type="ARBA" id="ARBA00022618"/>
    </source>
</evidence>
<feature type="compositionally biased region" description="Basic and acidic residues" evidence="6">
    <location>
        <begin position="183"/>
        <end position="195"/>
    </location>
</feature>
<dbReference type="OrthoDB" id="5575062at2759"/>